<name>A0A836D6J5_SHEEP</name>
<evidence type="ECO:0000256" key="3">
    <source>
        <dbReference type="ARBA" id="ARBA00022980"/>
    </source>
</evidence>
<comment type="function">
    <text evidence="5">Component of the large ribosomal subunit. The ribosome is a large ribonucleoprotein complex responsible for the synthesis of proteins in the cell.</text>
</comment>
<dbReference type="GO" id="GO:1990904">
    <property type="term" value="C:ribonucleoprotein complex"/>
    <property type="evidence" value="ECO:0007669"/>
    <property type="project" value="UniProtKB-KW"/>
</dbReference>
<dbReference type="Gene3D" id="1.10.10.1760">
    <property type="entry name" value="60S ribosomal protein L36"/>
    <property type="match status" value="1"/>
</dbReference>
<evidence type="ECO:0000256" key="4">
    <source>
        <dbReference type="ARBA" id="ARBA00023274"/>
    </source>
</evidence>
<dbReference type="EMBL" id="JAEMGP010000002">
    <property type="protein sequence ID" value="KAG5213335.1"/>
    <property type="molecule type" value="Genomic_DNA"/>
</dbReference>
<dbReference type="Pfam" id="PF01158">
    <property type="entry name" value="Ribosomal_L36e"/>
    <property type="match status" value="1"/>
</dbReference>
<organism evidence="8 9">
    <name type="scientific">Ovis aries</name>
    <name type="common">Sheep</name>
    <dbReference type="NCBI Taxonomy" id="9940"/>
    <lineage>
        <taxon>Eukaryota</taxon>
        <taxon>Metazoa</taxon>
        <taxon>Chordata</taxon>
        <taxon>Craniata</taxon>
        <taxon>Vertebrata</taxon>
        <taxon>Euteleostomi</taxon>
        <taxon>Mammalia</taxon>
        <taxon>Eutheria</taxon>
        <taxon>Laurasiatheria</taxon>
        <taxon>Artiodactyla</taxon>
        <taxon>Ruminantia</taxon>
        <taxon>Pecora</taxon>
        <taxon>Bovidae</taxon>
        <taxon>Caprinae</taxon>
        <taxon>Ovis</taxon>
    </lineage>
</organism>
<evidence type="ECO:0000256" key="2">
    <source>
        <dbReference type="ARBA" id="ARBA00011133"/>
    </source>
</evidence>
<sequence>MALHYQMAVGLNKGLSVAGGHLTEHTKCMWDMIWEVCSFSPYEQQDKELLKVSRDKWALKKREELSNILVAMRKGAAKKDRALPLCAQYIFPGKKKETCYYKQAQNCPYNLF</sequence>
<dbReference type="InterPro" id="IPR038097">
    <property type="entry name" value="Ribosomal_eL36_sf"/>
</dbReference>
<accession>A0A836D6J5</accession>
<keyword evidence="3" id="KW-0689">Ribosomal protein</keyword>
<reference evidence="8 9" key="1">
    <citation type="submission" date="2020-12" db="EMBL/GenBank/DDBJ databases">
        <title>De novo assembly of Tibetan sheep genome.</title>
        <authorList>
            <person name="Li X."/>
        </authorList>
    </citation>
    <scope>NUCLEOTIDE SEQUENCE [LARGE SCALE GENOMIC DNA]</scope>
    <source>
        <tissue evidence="8">Heart</tissue>
    </source>
</reference>
<comment type="similarity">
    <text evidence="1">Belongs to the eukaryotic ribosomal protein eL36 family.</text>
</comment>
<proteinExistence type="inferred from homology"/>
<dbReference type="GO" id="GO:0005840">
    <property type="term" value="C:ribosome"/>
    <property type="evidence" value="ECO:0007669"/>
    <property type="project" value="UniProtKB-KW"/>
</dbReference>
<evidence type="ECO:0000256" key="7">
    <source>
        <dbReference type="ARBA" id="ARBA00035331"/>
    </source>
</evidence>
<dbReference type="GO" id="GO:0006412">
    <property type="term" value="P:translation"/>
    <property type="evidence" value="ECO:0007669"/>
    <property type="project" value="InterPro"/>
</dbReference>
<dbReference type="InterPro" id="IPR000509">
    <property type="entry name" value="Ribosomal_eL36"/>
</dbReference>
<comment type="caution">
    <text evidence="8">The sequence shown here is derived from an EMBL/GenBank/DDBJ whole genome shotgun (WGS) entry which is preliminary data.</text>
</comment>
<evidence type="ECO:0000256" key="1">
    <source>
        <dbReference type="ARBA" id="ARBA00006509"/>
    </source>
</evidence>
<protein>
    <recommendedName>
        <fullName evidence="6">Large ribosomal subunit protein eL36</fullName>
    </recommendedName>
    <alternativeName>
        <fullName evidence="7">60S ribosomal protein L36</fullName>
    </alternativeName>
</protein>
<keyword evidence="4" id="KW-0687">Ribonucleoprotein</keyword>
<gene>
    <name evidence="8" type="ORF">JEQ12_009121</name>
</gene>
<dbReference type="Proteomes" id="UP000664991">
    <property type="component" value="Unassembled WGS sequence"/>
</dbReference>
<evidence type="ECO:0000256" key="5">
    <source>
        <dbReference type="ARBA" id="ARBA00034092"/>
    </source>
</evidence>
<evidence type="ECO:0000256" key="6">
    <source>
        <dbReference type="ARBA" id="ARBA00035226"/>
    </source>
</evidence>
<evidence type="ECO:0000313" key="8">
    <source>
        <dbReference type="EMBL" id="KAG5213335.1"/>
    </source>
</evidence>
<dbReference type="GO" id="GO:0003735">
    <property type="term" value="F:structural constituent of ribosome"/>
    <property type="evidence" value="ECO:0007669"/>
    <property type="project" value="InterPro"/>
</dbReference>
<comment type="subunit">
    <text evidence="2">Component of the large ribosomal subunit.</text>
</comment>
<dbReference type="AlphaFoldDB" id="A0A836D6J5"/>
<evidence type="ECO:0000313" key="9">
    <source>
        <dbReference type="Proteomes" id="UP000664991"/>
    </source>
</evidence>
<dbReference type="PANTHER" id="PTHR10114">
    <property type="entry name" value="60S RIBOSOMAL PROTEIN L36"/>
    <property type="match status" value="1"/>
</dbReference>